<proteinExistence type="predicted"/>
<evidence type="ECO:0000313" key="2">
    <source>
        <dbReference type="Proteomes" id="UP000199445"/>
    </source>
</evidence>
<dbReference type="Proteomes" id="UP000199445">
    <property type="component" value="Unassembled WGS sequence"/>
</dbReference>
<gene>
    <name evidence="1" type="ORF">SAMN05216429_10394</name>
</gene>
<dbReference type="RefSeq" id="WP_091702076.1">
    <property type="nucleotide sequence ID" value="NZ_BMYN01000003.1"/>
</dbReference>
<name>A0A1I3RXZ7_9GAMM</name>
<keyword evidence="2" id="KW-1185">Reference proteome</keyword>
<sequence length="118" mass="13871">MTKAHKATSQEGFLLSRKLTVKDLDESQWKDFIQELTHHPCVDFAERKSGNKLHVIYDGTHWSTDELVELITARGGRLKSGWWTRRKLAWYRFTDENVRANAKHEPFCCSKIPPMKRK</sequence>
<protein>
    <submittedName>
        <fullName evidence="1">Uncharacterized protein</fullName>
    </submittedName>
</protein>
<dbReference type="AlphaFoldDB" id="A0A1I3RXZ7"/>
<accession>A0A1I3RXZ7</accession>
<dbReference type="EMBL" id="FOSC01000003">
    <property type="protein sequence ID" value="SFJ50171.1"/>
    <property type="molecule type" value="Genomic_DNA"/>
</dbReference>
<dbReference type="OrthoDB" id="5822659at2"/>
<evidence type="ECO:0000313" key="1">
    <source>
        <dbReference type="EMBL" id="SFJ50171.1"/>
    </source>
</evidence>
<reference evidence="1 2" key="1">
    <citation type="submission" date="2016-10" db="EMBL/GenBank/DDBJ databases">
        <authorList>
            <person name="de Groot N.N."/>
        </authorList>
    </citation>
    <scope>NUCLEOTIDE SEQUENCE [LARGE SCALE GENOMIC DNA]</scope>
    <source>
        <strain evidence="1 2">IBRC-M 10445</strain>
    </source>
</reference>
<organism evidence="1 2">
    <name type="scientific">Marinobacter persicus</name>
    <dbReference type="NCBI Taxonomy" id="930118"/>
    <lineage>
        <taxon>Bacteria</taxon>
        <taxon>Pseudomonadati</taxon>
        <taxon>Pseudomonadota</taxon>
        <taxon>Gammaproteobacteria</taxon>
        <taxon>Pseudomonadales</taxon>
        <taxon>Marinobacteraceae</taxon>
        <taxon>Marinobacter</taxon>
    </lineage>
</organism>